<dbReference type="Gene3D" id="1.25.40.20">
    <property type="entry name" value="Ankyrin repeat-containing domain"/>
    <property type="match status" value="1"/>
</dbReference>
<organism evidence="1 2">
    <name type="scientific">Rhizophlyctis rosea</name>
    <dbReference type="NCBI Taxonomy" id="64517"/>
    <lineage>
        <taxon>Eukaryota</taxon>
        <taxon>Fungi</taxon>
        <taxon>Fungi incertae sedis</taxon>
        <taxon>Chytridiomycota</taxon>
        <taxon>Chytridiomycota incertae sedis</taxon>
        <taxon>Chytridiomycetes</taxon>
        <taxon>Rhizophlyctidales</taxon>
        <taxon>Rhizophlyctidaceae</taxon>
        <taxon>Rhizophlyctis</taxon>
    </lineage>
</organism>
<accession>A0AAD5WYZ0</accession>
<dbReference type="InterPro" id="IPR036770">
    <property type="entry name" value="Ankyrin_rpt-contain_sf"/>
</dbReference>
<dbReference type="EMBL" id="JADGJD010001268">
    <property type="protein sequence ID" value="KAJ3044851.1"/>
    <property type="molecule type" value="Genomic_DNA"/>
</dbReference>
<comment type="caution">
    <text evidence="1">The sequence shown here is derived from an EMBL/GenBank/DDBJ whole genome shotgun (WGS) entry which is preliminary data.</text>
</comment>
<evidence type="ECO:0000313" key="1">
    <source>
        <dbReference type="EMBL" id="KAJ3044851.1"/>
    </source>
</evidence>
<sequence length="254" mass="27843">MLLLRAARSGLFKSMKVPTALGFEVAGLSSGEALYNALKRGHLPAVRILVEGGALAVREDRARPLLKDTIWPNWNLEIMEYLLRKSQAKQLPLEVLEALEPAAADEDSTFLRLLLEHDRSSYIDVDSYVDLRRMAWKIHGNFELSMKFVLLEPESFEKLLKHLVGNAEWEYIRMVIPVCSKAIIAAAFGALGWDFPANPNDVDHNAVVVGLLDTGADVHAPGGIALASAFMVVAANPTPDGIACLPLVQSFCLV</sequence>
<evidence type="ECO:0000313" key="2">
    <source>
        <dbReference type="Proteomes" id="UP001212841"/>
    </source>
</evidence>
<proteinExistence type="predicted"/>
<dbReference type="Proteomes" id="UP001212841">
    <property type="component" value="Unassembled WGS sequence"/>
</dbReference>
<protein>
    <submittedName>
        <fullName evidence="1">Uncharacterized protein</fullName>
    </submittedName>
</protein>
<gene>
    <name evidence="1" type="ORF">HK097_001355</name>
</gene>
<reference evidence="1" key="1">
    <citation type="submission" date="2020-05" db="EMBL/GenBank/DDBJ databases">
        <title>Phylogenomic resolution of chytrid fungi.</title>
        <authorList>
            <person name="Stajich J.E."/>
            <person name="Amses K."/>
            <person name="Simmons R."/>
            <person name="Seto K."/>
            <person name="Myers J."/>
            <person name="Bonds A."/>
            <person name="Quandt C.A."/>
            <person name="Barry K."/>
            <person name="Liu P."/>
            <person name="Grigoriev I."/>
            <person name="Longcore J.E."/>
            <person name="James T.Y."/>
        </authorList>
    </citation>
    <scope>NUCLEOTIDE SEQUENCE</scope>
    <source>
        <strain evidence="1">JEL0318</strain>
    </source>
</reference>
<keyword evidence="2" id="KW-1185">Reference proteome</keyword>
<name>A0AAD5WYZ0_9FUNG</name>
<dbReference type="AlphaFoldDB" id="A0AAD5WYZ0"/>